<gene>
    <name evidence="4" type="ORF">UY92_C0002G0046</name>
</gene>
<dbReference type="InterPro" id="IPR036779">
    <property type="entry name" value="LysM_dom_sf"/>
</dbReference>
<dbReference type="CDD" id="cd00118">
    <property type="entry name" value="LysM"/>
    <property type="match status" value="1"/>
</dbReference>
<feature type="domain" description="LysM" evidence="3">
    <location>
        <begin position="74"/>
        <end position="142"/>
    </location>
</feature>
<feature type="region of interest" description="Disordered" evidence="1">
    <location>
        <begin position="34"/>
        <end position="56"/>
    </location>
</feature>
<keyword evidence="2" id="KW-0732">Signal</keyword>
<evidence type="ECO:0000313" key="5">
    <source>
        <dbReference type="Proteomes" id="UP000033870"/>
    </source>
</evidence>
<name>A0A0G2BBJ1_9BACT</name>
<sequence>MRATSVLGLCFVLAAALCCDQVEIFTVGPAPVQSPTPRYDPASPPATKPDPAPVPTLPAPWPDYGRRTYMFAHIHVVSSGDTIWNLAEAYGVPYELIERFNSELLQEYWHANCPGRRRPPKPAGYCSIPESTIQIGMTILIPEPALYIVPAALDGPDIRM</sequence>
<dbReference type="Proteomes" id="UP000033870">
    <property type="component" value="Unassembled WGS sequence"/>
</dbReference>
<feature type="signal peptide" evidence="2">
    <location>
        <begin position="1"/>
        <end position="18"/>
    </location>
</feature>
<dbReference type="AlphaFoldDB" id="A0A0G2BBJ1"/>
<protein>
    <recommendedName>
        <fullName evidence="3">LysM domain-containing protein</fullName>
    </recommendedName>
</protein>
<accession>A0A0G2BBJ1</accession>
<dbReference type="EMBL" id="LCRX01000002">
    <property type="protein sequence ID" value="KKW42929.1"/>
    <property type="molecule type" value="Genomic_DNA"/>
</dbReference>
<dbReference type="InterPro" id="IPR018392">
    <property type="entry name" value="LysM"/>
</dbReference>
<comment type="caution">
    <text evidence="4">The sequence shown here is derived from an EMBL/GenBank/DDBJ whole genome shotgun (WGS) entry which is preliminary data.</text>
</comment>
<feature type="chain" id="PRO_5002542365" description="LysM domain-containing protein" evidence="2">
    <location>
        <begin position="19"/>
        <end position="160"/>
    </location>
</feature>
<reference evidence="4 5" key="1">
    <citation type="journal article" date="2015" name="Nature">
        <title>rRNA introns, odd ribosomes, and small enigmatic genomes across a large radiation of phyla.</title>
        <authorList>
            <person name="Brown C.T."/>
            <person name="Hug L.A."/>
            <person name="Thomas B.C."/>
            <person name="Sharon I."/>
            <person name="Castelle C.J."/>
            <person name="Singh A."/>
            <person name="Wilkins M.J."/>
            <person name="Williams K.H."/>
            <person name="Banfield J.F."/>
        </authorList>
    </citation>
    <scope>NUCLEOTIDE SEQUENCE [LARGE SCALE GENOMIC DNA]</scope>
</reference>
<evidence type="ECO:0000313" key="4">
    <source>
        <dbReference type="EMBL" id="KKW42929.1"/>
    </source>
</evidence>
<dbReference type="SMART" id="SM00257">
    <property type="entry name" value="LysM"/>
    <property type="match status" value="1"/>
</dbReference>
<dbReference type="SUPFAM" id="SSF54106">
    <property type="entry name" value="LysM domain"/>
    <property type="match status" value="1"/>
</dbReference>
<evidence type="ECO:0000256" key="1">
    <source>
        <dbReference type="SAM" id="MobiDB-lite"/>
    </source>
</evidence>
<evidence type="ECO:0000259" key="3">
    <source>
        <dbReference type="SMART" id="SM00257"/>
    </source>
</evidence>
<evidence type="ECO:0000256" key="2">
    <source>
        <dbReference type="SAM" id="SignalP"/>
    </source>
</evidence>
<dbReference type="Pfam" id="PF01476">
    <property type="entry name" value="LysM"/>
    <property type="match status" value="1"/>
</dbReference>
<feature type="compositionally biased region" description="Pro residues" evidence="1">
    <location>
        <begin position="42"/>
        <end position="56"/>
    </location>
</feature>
<organism evidence="4 5">
    <name type="scientific">Candidatus Magasanikbacteria bacterium GW2011_GWA2_56_11</name>
    <dbReference type="NCBI Taxonomy" id="1619044"/>
    <lineage>
        <taxon>Bacteria</taxon>
        <taxon>Candidatus Magasanikiibacteriota</taxon>
    </lineage>
</organism>
<dbReference type="Gene3D" id="3.10.350.10">
    <property type="entry name" value="LysM domain"/>
    <property type="match status" value="1"/>
</dbReference>
<proteinExistence type="predicted"/>